<dbReference type="GO" id="GO:0005794">
    <property type="term" value="C:Golgi apparatus"/>
    <property type="evidence" value="ECO:0007669"/>
    <property type="project" value="TreeGrafter"/>
</dbReference>
<feature type="compositionally biased region" description="Polar residues" evidence="1">
    <location>
        <begin position="41"/>
        <end position="52"/>
    </location>
</feature>
<dbReference type="AlphaFoldDB" id="A0A8B6BKF9"/>
<keyword evidence="3" id="KW-1185">Reference proteome</keyword>
<dbReference type="GO" id="GO:0031267">
    <property type="term" value="F:small GTPase binding"/>
    <property type="evidence" value="ECO:0007669"/>
    <property type="project" value="TreeGrafter"/>
</dbReference>
<dbReference type="EMBL" id="UYJE01000308">
    <property type="protein sequence ID" value="VDH92178.1"/>
    <property type="molecule type" value="Genomic_DNA"/>
</dbReference>
<dbReference type="OrthoDB" id="5322683at2759"/>
<feature type="compositionally biased region" description="Polar residues" evidence="1">
    <location>
        <begin position="25"/>
        <end position="35"/>
    </location>
</feature>
<dbReference type="PANTHER" id="PTHR19327">
    <property type="entry name" value="GOLGIN"/>
    <property type="match status" value="1"/>
</dbReference>
<protein>
    <submittedName>
        <fullName evidence="2">Uncharacterized protein</fullName>
    </submittedName>
</protein>
<dbReference type="PANTHER" id="PTHR19327:SF0">
    <property type="entry name" value="GOLGIN SUBFAMILY A MEMBER 4"/>
    <property type="match status" value="1"/>
</dbReference>
<comment type="caution">
    <text evidence="2">The sequence shown here is derived from an EMBL/GenBank/DDBJ whole genome shotgun (WGS) entry which is preliminary data.</text>
</comment>
<name>A0A8B6BKF9_MYTGA</name>
<gene>
    <name evidence="2" type="ORF">MGAL_10B048744</name>
</gene>
<proteinExistence type="predicted"/>
<reference evidence="2" key="1">
    <citation type="submission" date="2018-11" db="EMBL/GenBank/DDBJ databases">
        <authorList>
            <person name="Alioto T."/>
            <person name="Alioto T."/>
        </authorList>
    </citation>
    <scope>NUCLEOTIDE SEQUENCE</scope>
</reference>
<organism evidence="2 3">
    <name type="scientific">Mytilus galloprovincialis</name>
    <name type="common">Mediterranean mussel</name>
    <dbReference type="NCBI Taxonomy" id="29158"/>
    <lineage>
        <taxon>Eukaryota</taxon>
        <taxon>Metazoa</taxon>
        <taxon>Spiralia</taxon>
        <taxon>Lophotrochozoa</taxon>
        <taxon>Mollusca</taxon>
        <taxon>Bivalvia</taxon>
        <taxon>Autobranchia</taxon>
        <taxon>Pteriomorphia</taxon>
        <taxon>Mytilida</taxon>
        <taxon>Mytiloidea</taxon>
        <taxon>Mytilidae</taxon>
        <taxon>Mytilinae</taxon>
        <taxon>Mytilus</taxon>
    </lineage>
</organism>
<dbReference type="Proteomes" id="UP000596742">
    <property type="component" value="Unassembled WGS sequence"/>
</dbReference>
<feature type="region of interest" description="Disordered" evidence="1">
    <location>
        <begin position="1"/>
        <end position="124"/>
    </location>
</feature>
<feature type="compositionally biased region" description="Polar residues" evidence="1">
    <location>
        <begin position="93"/>
        <end position="106"/>
    </location>
</feature>
<evidence type="ECO:0000256" key="1">
    <source>
        <dbReference type="SAM" id="MobiDB-lite"/>
    </source>
</evidence>
<evidence type="ECO:0000313" key="2">
    <source>
        <dbReference type="EMBL" id="VDH92178.1"/>
    </source>
</evidence>
<accession>A0A8B6BKF9</accession>
<dbReference type="GO" id="GO:0048193">
    <property type="term" value="P:Golgi vesicle transport"/>
    <property type="evidence" value="ECO:0007669"/>
    <property type="project" value="TreeGrafter"/>
</dbReference>
<sequence length="220" mass="24159">MFKNLKKKLEQGVAQTPLKGALSAVTKNDSSATESPKQETSKQNGKQGSPQTGKGDGQDFGIPQAESTPKKLGDQSSSPAVGQLVDVPLQDEGTPNNTTDFASALSNLPGDETPRASRSRASSISSVTSDSSFFNNTTFGTHHYQLPSDVESEIDESASNFDSYSKEDLYMLIKRFERRAYKYKSKFMEVAAAYKDLAQEREKIKVKNCLNLFAPQWVKK</sequence>
<evidence type="ECO:0000313" key="3">
    <source>
        <dbReference type="Proteomes" id="UP000596742"/>
    </source>
</evidence>